<feature type="transmembrane region" description="Helical" evidence="2">
    <location>
        <begin position="237"/>
        <end position="259"/>
    </location>
</feature>
<accession>A0ABS3X1D9</accession>
<organism evidence="3 4">
    <name type="scientific">Streptomyces spirodelae</name>
    <dbReference type="NCBI Taxonomy" id="2812904"/>
    <lineage>
        <taxon>Bacteria</taxon>
        <taxon>Bacillati</taxon>
        <taxon>Actinomycetota</taxon>
        <taxon>Actinomycetes</taxon>
        <taxon>Kitasatosporales</taxon>
        <taxon>Streptomycetaceae</taxon>
        <taxon>Streptomyces</taxon>
    </lineage>
</organism>
<evidence type="ECO:0000256" key="2">
    <source>
        <dbReference type="SAM" id="Phobius"/>
    </source>
</evidence>
<feature type="transmembrane region" description="Helical" evidence="2">
    <location>
        <begin position="214"/>
        <end position="231"/>
    </location>
</feature>
<proteinExistence type="predicted"/>
<keyword evidence="4" id="KW-1185">Reference proteome</keyword>
<feature type="compositionally biased region" description="Pro residues" evidence="1">
    <location>
        <begin position="16"/>
        <end position="35"/>
    </location>
</feature>
<dbReference type="RefSeq" id="WP_209267963.1">
    <property type="nucleotide sequence ID" value="NZ_JAFFZN010000032.1"/>
</dbReference>
<evidence type="ECO:0000256" key="1">
    <source>
        <dbReference type="SAM" id="MobiDB-lite"/>
    </source>
</evidence>
<reference evidence="3 4" key="1">
    <citation type="submission" date="2021-02" db="EMBL/GenBank/DDBJ databases">
        <title>Streptomyces spirodelae sp. nov., isolated from duckweed.</title>
        <authorList>
            <person name="Saimee Y."/>
            <person name="Duangmal K."/>
        </authorList>
    </citation>
    <scope>NUCLEOTIDE SEQUENCE [LARGE SCALE GENOMIC DNA]</scope>
    <source>
        <strain evidence="3 4">DW4-2</strain>
    </source>
</reference>
<feature type="region of interest" description="Disordered" evidence="1">
    <location>
        <begin position="1"/>
        <end position="93"/>
    </location>
</feature>
<sequence length="269" mass="28210">MADADDDAREPAVRQPLPPEVPAPAPHPDPGPPAPEAGEEEAGREWWRAPTAPPDAGTPGVPPPPEEPPHAAPTAPPGPDAGTGAGPDWWQGGQVRGELRDAWATQGQDGVAAAHEIGAHIGEAISSRLPDPHAAAAQRGLDIRWMRLKYNLPAIFLALMVTWGGKSATDRMVDSVAAGGIFAPLGWVLIFGLLLLAVMFLPIGGILGAVFSNLVGWLTRAGVAFVGWGWHKPYIGYVLRLVLAVAVWAFIFAVAAQVWRGAVHLLTGA</sequence>
<name>A0ABS3X1D9_9ACTN</name>
<evidence type="ECO:0000313" key="4">
    <source>
        <dbReference type="Proteomes" id="UP001518976"/>
    </source>
</evidence>
<feature type="transmembrane region" description="Helical" evidence="2">
    <location>
        <begin position="185"/>
        <end position="207"/>
    </location>
</feature>
<gene>
    <name evidence="3" type="ORF">JW592_27600</name>
</gene>
<comment type="caution">
    <text evidence="3">The sequence shown here is derived from an EMBL/GenBank/DDBJ whole genome shotgun (WGS) entry which is preliminary data.</text>
</comment>
<dbReference type="Proteomes" id="UP001518976">
    <property type="component" value="Unassembled WGS sequence"/>
</dbReference>
<evidence type="ECO:0000313" key="3">
    <source>
        <dbReference type="EMBL" id="MBO8189193.1"/>
    </source>
</evidence>
<feature type="compositionally biased region" description="Pro residues" evidence="1">
    <location>
        <begin position="60"/>
        <end position="79"/>
    </location>
</feature>
<dbReference type="EMBL" id="JAFFZN010000032">
    <property type="protein sequence ID" value="MBO8189193.1"/>
    <property type="molecule type" value="Genomic_DNA"/>
</dbReference>
<keyword evidence="2" id="KW-0472">Membrane</keyword>
<keyword evidence="2" id="KW-0812">Transmembrane</keyword>
<keyword evidence="2" id="KW-1133">Transmembrane helix</keyword>
<protein>
    <submittedName>
        <fullName evidence="3">Uncharacterized protein</fullName>
    </submittedName>
</protein>